<reference evidence="1" key="1">
    <citation type="submission" date="2016-04" db="EMBL/GenBank/DDBJ databases">
        <authorList>
            <person name="Evans L.H."/>
            <person name="Alamgir A."/>
            <person name="Owens N."/>
            <person name="Weber N.D."/>
            <person name="Virtaneva K."/>
            <person name="Barbian K."/>
            <person name="Babar A."/>
            <person name="Rosenke K."/>
        </authorList>
    </citation>
    <scope>NUCLEOTIDE SEQUENCE [LARGE SCALE GENOMIC DNA]</scope>
    <source>
        <strain evidence="1">CBS 101.48</strain>
    </source>
</reference>
<protein>
    <submittedName>
        <fullName evidence="1">Uncharacterized protein</fullName>
    </submittedName>
</protein>
<dbReference type="PANTHER" id="PTHR31581">
    <property type="entry name" value="KICSTOR COMPLEX PROTEIN C12ORF66"/>
    <property type="match status" value="1"/>
</dbReference>
<dbReference type="GO" id="GO:0061462">
    <property type="term" value="P:protein localization to lysosome"/>
    <property type="evidence" value="ECO:0007669"/>
    <property type="project" value="TreeGrafter"/>
</dbReference>
<dbReference type="GO" id="GO:0034198">
    <property type="term" value="P:cellular response to amino acid starvation"/>
    <property type="evidence" value="ECO:0007669"/>
    <property type="project" value="TreeGrafter"/>
</dbReference>
<dbReference type="InterPro" id="IPR038060">
    <property type="entry name" value="C12orf66-like_central_sf"/>
</dbReference>
<evidence type="ECO:0000313" key="1">
    <source>
        <dbReference type="EMBL" id="SAL96391.1"/>
    </source>
</evidence>
<proteinExistence type="predicted"/>
<sequence length="448" mass="51471">MNDDLCTSTLQAISAFDYAAANKLATKLLRVYQPFGNIMIKLINCESLYTQLSFMKPKWFMRKDSLLNSMYTYLADDAIKELHIFENNTTLTNYFERASILSILTGLSDLCTLRQNLITVYQRIASQAPKTPSTDLLDDLQGMISTMEHTGLSQRLGFLGVGIEKEIMVLTHLLQSRVAITDFAFQDACMDLFEYKQELMDWKSQCQIQDYPEKSSVRHEEIKESYSWPFGLFASGTTGPDNKSQKNGDIWPPTIRWHCKYLVNLTAKMTLYFHTILLSKERLLVEDEPERSLWKSLETDYFEMISTFRKRHGASNIGLVYEVKADKPFFPEGFVCHGTPYEPPQGIHSFPFIFCQPAQPPVDHLPNIISIIQCSQAKLNDPKMGPTHFFDSMLGSTYYLMRVDEHAIFVVVFQDKHRQKEPATINFMTNIVTLLRGSTVISELLRMD</sequence>
<dbReference type="GO" id="GO:1904262">
    <property type="term" value="P:negative regulation of TORC1 signaling"/>
    <property type="evidence" value="ECO:0007669"/>
    <property type="project" value="TreeGrafter"/>
</dbReference>
<dbReference type="Gene3D" id="1.10.3450.30">
    <property type="match status" value="1"/>
</dbReference>
<gene>
    <name evidence="1" type="primary">ABSGL_01789.1 scaffold 2142</name>
</gene>
<dbReference type="EMBL" id="LT550954">
    <property type="protein sequence ID" value="SAL96391.1"/>
    <property type="molecule type" value="Genomic_DNA"/>
</dbReference>
<dbReference type="Proteomes" id="UP000078561">
    <property type="component" value="Unassembled WGS sequence"/>
</dbReference>
<organism evidence="1">
    <name type="scientific">Absidia glauca</name>
    <name type="common">Pin mould</name>
    <dbReference type="NCBI Taxonomy" id="4829"/>
    <lineage>
        <taxon>Eukaryota</taxon>
        <taxon>Fungi</taxon>
        <taxon>Fungi incertae sedis</taxon>
        <taxon>Mucoromycota</taxon>
        <taxon>Mucoromycotina</taxon>
        <taxon>Mucoromycetes</taxon>
        <taxon>Mucorales</taxon>
        <taxon>Cunninghamellaceae</taxon>
        <taxon>Absidia</taxon>
    </lineage>
</organism>
<dbReference type="AlphaFoldDB" id="A0A168LAE5"/>
<dbReference type="SUPFAM" id="SSF160651">
    <property type="entry name" value="FLJ32549 C-terminal domain-like"/>
    <property type="match status" value="1"/>
</dbReference>
<dbReference type="InParanoid" id="A0A168LAE5"/>
<dbReference type="PANTHER" id="PTHR31581:SF1">
    <property type="entry name" value="KICSTOR SUBUNIT 2"/>
    <property type="match status" value="1"/>
</dbReference>
<dbReference type="Pfam" id="PF09404">
    <property type="entry name" value="C12orf66_like"/>
    <property type="match status" value="1"/>
</dbReference>
<dbReference type="SUPFAM" id="SSF158548">
    <property type="entry name" value="FLJ32549 domain-like"/>
    <property type="match status" value="1"/>
</dbReference>
<evidence type="ECO:0000313" key="2">
    <source>
        <dbReference type="Proteomes" id="UP000078561"/>
    </source>
</evidence>
<dbReference type="GO" id="GO:0042149">
    <property type="term" value="P:cellular response to glucose starvation"/>
    <property type="evidence" value="ECO:0007669"/>
    <property type="project" value="TreeGrafter"/>
</dbReference>
<dbReference type="STRING" id="4829.A0A168LAE5"/>
<dbReference type="OMA" id="PQKFINA"/>
<dbReference type="InterPro" id="IPR018544">
    <property type="entry name" value="KICS_2"/>
</dbReference>
<name>A0A168LAE5_ABSGL</name>
<dbReference type="OrthoDB" id="18134at2759"/>
<accession>A0A168LAE5</accession>
<keyword evidence="2" id="KW-1185">Reference proteome</keyword>